<dbReference type="EMBL" id="ACVI01000052">
    <property type="protein sequence ID" value="EET86496.1"/>
    <property type="molecule type" value="Genomic_DNA"/>
</dbReference>
<dbReference type="RefSeq" id="WP_007061934.1">
    <property type="nucleotide sequence ID" value="NZ_ACVI01000052.1"/>
</dbReference>
<dbReference type="eggNOG" id="COG3307">
    <property type="taxonomic scope" value="Bacteria"/>
</dbReference>
<dbReference type="GO" id="GO:0016020">
    <property type="term" value="C:membrane"/>
    <property type="evidence" value="ECO:0007669"/>
    <property type="project" value="UniProtKB-SubCell"/>
</dbReference>
<feature type="transmembrane region" description="Helical" evidence="5">
    <location>
        <begin position="28"/>
        <end position="46"/>
    </location>
</feature>
<reference evidence="7 8" key="1">
    <citation type="submission" date="2009-06" db="EMBL/GenBank/DDBJ databases">
        <title>The draft genome of Clostridium carboxidivorans P7.</title>
        <authorList>
            <consortium name="US DOE Joint Genome Institute (JGI-PGF)"/>
            <person name="Lucas S."/>
            <person name="Copeland A."/>
            <person name="Lapidus A."/>
            <person name="Glavina del Rio T."/>
            <person name="Tice H."/>
            <person name="Bruce D."/>
            <person name="Goodwin L."/>
            <person name="Pitluck S."/>
            <person name="Larimer F."/>
            <person name="Land M.L."/>
            <person name="Hauser L."/>
            <person name="Hemme C.L."/>
        </authorList>
    </citation>
    <scope>NUCLEOTIDE SEQUENCE [LARGE SCALE GENOMIC DNA]</scope>
    <source>
        <strain evidence="7 8">P7</strain>
    </source>
</reference>
<evidence type="ECO:0000256" key="4">
    <source>
        <dbReference type="ARBA" id="ARBA00023136"/>
    </source>
</evidence>
<keyword evidence="2 5" id="KW-0812">Transmembrane</keyword>
<accession>C6PW82</accession>
<comment type="caution">
    <text evidence="7">The sequence shown here is derived from an EMBL/GenBank/DDBJ whole genome shotgun (WGS) entry which is preliminary data.</text>
</comment>
<feature type="transmembrane region" description="Helical" evidence="5">
    <location>
        <begin position="326"/>
        <end position="344"/>
    </location>
</feature>
<evidence type="ECO:0000313" key="8">
    <source>
        <dbReference type="Proteomes" id="UP000004198"/>
    </source>
</evidence>
<protein>
    <submittedName>
        <fullName evidence="7">O-antigen polymerase</fullName>
    </submittedName>
</protein>
<evidence type="ECO:0000259" key="6">
    <source>
        <dbReference type="Pfam" id="PF04932"/>
    </source>
</evidence>
<keyword evidence="4 5" id="KW-0472">Membrane</keyword>
<keyword evidence="8" id="KW-1185">Reference proteome</keyword>
<feature type="transmembrane region" description="Helical" evidence="5">
    <location>
        <begin position="217"/>
        <end position="248"/>
    </location>
</feature>
<feature type="transmembrane region" description="Helical" evidence="5">
    <location>
        <begin position="7"/>
        <end position="22"/>
    </location>
</feature>
<sequence length="411" mass="47355">MKILENVLYIFMCIYIIILPWQQGKTTYGDGILALIILIYILKLILSSKSRQKMFLDIKSFFHDYLSISMSVLFLVMIISTSYAFDKKIALNESARFLSYVILFFIIKYECNYKRYIRGIINSYVFSVFSICVFGIYQYFTGFGLSAEFMKYSYTDKKIEATLDNPNNLGAFLVLALFPIIMLTIYEKNKIKKSIYSLISMIIVVDIVLTWSRNAFIGVAIGAIILAIIFSWKLIFIIGPAAVISLFIPKISHRILDIANSSQNESRIYLWKTALKMIKEHPILGVGNGNYVSLYDTYVKKYPELKYPWFTHRPSHNSYLKVTSELGILGILSFVCMLVFSLLRVKQAASSAKDKLYRYFCTGIFASMVGFYFMNISDNLFFVPKTTAYFWILLAISQAIVIRESSRESIF</sequence>
<feature type="transmembrane region" description="Helical" evidence="5">
    <location>
        <begin position="386"/>
        <end position="402"/>
    </location>
</feature>
<feature type="transmembrane region" description="Helical" evidence="5">
    <location>
        <begin position="169"/>
        <end position="186"/>
    </location>
</feature>
<evidence type="ECO:0000256" key="2">
    <source>
        <dbReference type="ARBA" id="ARBA00022692"/>
    </source>
</evidence>
<feature type="transmembrane region" description="Helical" evidence="5">
    <location>
        <begin position="356"/>
        <end position="374"/>
    </location>
</feature>
<organism evidence="7 8">
    <name type="scientific">Clostridium carboxidivorans P7</name>
    <dbReference type="NCBI Taxonomy" id="536227"/>
    <lineage>
        <taxon>Bacteria</taxon>
        <taxon>Bacillati</taxon>
        <taxon>Bacillota</taxon>
        <taxon>Clostridia</taxon>
        <taxon>Eubacteriales</taxon>
        <taxon>Clostridiaceae</taxon>
        <taxon>Clostridium</taxon>
    </lineage>
</organism>
<dbReference type="PANTHER" id="PTHR37422:SF17">
    <property type="entry name" value="O-ANTIGEN LIGASE"/>
    <property type="match status" value="1"/>
</dbReference>
<comment type="subcellular location">
    <subcellularLocation>
        <location evidence="1">Membrane</location>
        <topology evidence="1">Multi-pass membrane protein</topology>
    </subcellularLocation>
</comment>
<dbReference type="AlphaFoldDB" id="C6PW82"/>
<feature type="domain" description="O-antigen ligase-related" evidence="6">
    <location>
        <begin position="200"/>
        <end position="335"/>
    </location>
</feature>
<feature type="transmembrane region" description="Helical" evidence="5">
    <location>
        <begin position="66"/>
        <end position="85"/>
    </location>
</feature>
<dbReference type="InterPro" id="IPR051533">
    <property type="entry name" value="WaaL-like"/>
</dbReference>
<dbReference type="Pfam" id="PF04932">
    <property type="entry name" value="Wzy_C"/>
    <property type="match status" value="1"/>
</dbReference>
<evidence type="ECO:0000256" key="3">
    <source>
        <dbReference type="ARBA" id="ARBA00022989"/>
    </source>
</evidence>
<name>C6PW82_9CLOT</name>
<gene>
    <name evidence="7" type="ORF">CcarbDRAFT_3049</name>
</gene>
<dbReference type="KEGG" id="cck:Ccar_17225"/>
<keyword evidence="3 5" id="KW-1133">Transmembrane helix</keyword>
<dbReference type="Proteomes" id="UP000004198">
    <property type="component" value="Unassembled WGS sequence"/>
</dbReference>
<evidence type="ECO:0000256" key="1">
    <source>
        <dbReference type="ARBA" id="ARBA00004141"/>
    </source>
</evidence>
<dbReference type="OrthoDB" id="9806320at2"/>
<dbReference type="InterPro" id="IPR007016">
    <property type="entry name" value="O-antigen_ligase-rel_domated"/>
</dbReference>
<feature type="transmembrane region" description="Helical" evidence="5">
    <location>
        <begin position="120"/>
        <end position="140"/>
    </location>
</feature>
<dbReference type="PANTHER" id="PTHR37422">
    <property type="entry name" value="TEICHURONIC ACID BIOSYNTHESIS PROTEIN TUAE"/>
    <property type="match status" value="1"/>
</dbReference>
<dbReference type="STRING" id="536227.Ccar_17225"/>
<evidence type="ECO:0000313" key="7">
    <source>
        <dbReference type="EMBL" id="EET86496.1"/>
    </source>
</evidence>
<proteinExistence type="predicted"/>
<evidence type="ECO:0000256" key="5">
    <source>
        <dbReference type="SAM" id="Phobius"/>
    </source>
</evidence>
<dbReference type="PATRIC" id="fig|536227.13.peg.3627"/>